<evidence type="ECO:0000256" key="1">
    <source>
        <dbReference type="SAM" id="MobiDB-lite"/>
    </source>
</evidence>
<feature type="compositionally biased region" description="Acidic residues" evidence="1">
    <location>
        <begin position="39"/>
        <end position="49"/>
    </location>
</feature>
<evidence type="ECO:0000313" key="2">
    <source>
        <dbReference type="EMBL" id="CAI9731000.1"/>
    </source>
</evidence>
<organism evidence="2 3">
    <name type="scientific">Octopus vulgaris</name>
    <name type="common">Common octopus</name>
    <dbReference type="NCBI Taxonomy" id="6645"/>
    <lineage>
        <taxon>Eukaryota</taxon>
        <taxon>Metazoa</taxon>
        <taxon>Spiralia</taxon>
        <taxon>Lophotrochozoa</taxon>
        <taxon>Mollusca</taxon>
        <taxon>Cephalopoda</taxon>
        <taxon>Coleoidea</taxon>
        <taxon>Octopodiformes</taxon>
        <taxon>Octopoda</taxon>
        <taxon>Incirrata</taxon>
        <taxon>Octopodidae</taxon>
        <taxon>Octopus</taxon>
    </lineage>
</organism>
<dbReference type="EMBL" id="OX597825">
    <property type="protein sequence ID" value="CAI9731000.1"/>
    <property type="molecule type" value="Genomic_DNA"/>
</dbReference>
<keyword evidence="3" id="KW-1185">Reference proteome</keyword>
<gene>
    <name evidence="2" type="ORF">OCTVUL_1B004365</name>
</gene>
<reference evidence="2" key="1">
    <citation type="submission" date="2023-08" db="EMBL/GenBank/DDBJ databases">
        <authorList>
            <person name="Alioto T."/>
            <person name="Alioto T."/>
            <person name="Gomez Garrido J."/>
        </authorList>
    </citation>
    <scope>NUCLEOTIDE SEQUENCE</scope>
</reference>
<name>A0AA36FAS3_OCTVU</name>
<proteinExistence type="predicted"/>
<accession>A0AA36FAS3</accession>
<evidence type="ECO:0000313" key="3">
    <source>
        <dbReference type="Proteomes" id="UP001162480"/>
    </source>
</evidence>
<feature type="region of interest" description="Disordered" evidence="1">
    <location>
        <begin position="19"/>
        <end position="87"/>
    </location>
</feature>
<protein>
    <submittedName>
        <fullName evidence="2">Uncharacterized protein</fullName>
    </submittedName>
</protein>
<feature type="compositionally biased region" description="Polar residues" evidence="1">
    <location>
        <begin position="29"/>
        <end position="38"/>
    </location>
</feature>
<sequence length="87" mass="9834">MCYSTGNAASKYTIRSFKRRRCSDPKGSHSLSNPTVLDTDSDSEEENIEEYNYGGDERVDQNDIDIDSTYSSTRRRNKSAIGTRLVT</sequence>
<dbReference type="Proteomes" id="UP001162480">
    <property type="component" value="Chromosome 12"/>
</dbReference>
<dbReference type="AlphaFoldDB" id="A0AA36FAS3"/>